<dbReference type="GO" id="GO:0016757">
    <property type="term" value="F:glycosyltransferase activity"/>
    <property type="evidence" value="ECO:0007669"/>
    <property type="project" value="InterPro"/>
</dbReference>
<feature type="domain" description="Glycosyl transferase family 1" evidence="1">
    <location>
        <begin position="159"/>
        <end position="316"/>
    </location>
</feature>
<dbReference type="SUPFAM" id="SSF53756">
    <property type="entry name" value="UDP-Glycosyltransferase/glycogen phosphorylase"/>
    <property type="match status" value="1"/>
</dbReference>
<keyword evidence="3" id="KW-1185">Reference proteome</keyword>
<proteinExistence type="predicted"/>
<dbReference type="InterPro" id="IPR001296">
    <property type="entry name" value="Glyco_trans_1"/>
</dbReference>
<organism evidence="2 3">
    <name type="scientific">Flavobacterium succinicans</name>
    <dbReference type="NCBI Taxonomy" id="29536"/>
    <lineage>
        <taxon>Bacteria</taxon>
        <taxon>Pseudomonadati</taxon>
        <taxon>Bacteroidota</taxon>
        <taxon>Flavobacteriia</taxon>
        <taxon>Flavobacteriales</taxon>
        <taxon>Flavobacteriaceae</taxon>
        <taxon>Flavobacterium</taxon>
    </lineage>
</organism>
<evidence type="ECO:0000313" key="2">
    <source>
        <dbReference type="EMBL" id="SFM64159.1"/>
    </source>
</evidence>
<dbReference type="Gene3D" id="3.40.50.2000">
    <property type="entry name" value="Glycogen Phosphorylase B"/>
    <property type="match status" value="2"/>
</dbReference>
<dbReference type="AlphaFoldDB" id="A0A1I4SI86"/>
<dbReference type="Pfam" id="PF00534">
    <property type="entry name" value="Glycos_transf_1"/>
    <property type="match status" value="1"/>
</dbReference>
<protein>
    <submittedName>
        <fullName evidence="2">Glycosyltransferase involved in cell wall bisynthesis</fullName>
    </submittedName>
</protein>
<dbReference type="EMBL" id="FOUT01000001">
    <property type="protein sequence ID" value="SFM64159.1"/>
    <property type="molecule type" value="Genomic_DNA"/>
</dbReference>
<keyword evidence="2" id="KW-0808">Transferase</keyword>
<evidence type="ECO:0000259" key="1">
    <source>
        <dbReference type="Pfam" id="PF00534"/>
    </source>
</evidence>
<sequence>MKHLLYIGNKLAQKGNNPTGIDVLGPLLEKEGYRVSYASSQSNKIVRFFVMLFKTLTTKKTDCVLIDTYSTTNFWYAFWISRICKIRNINYIPILHGGNLPQRWVTHPRYCKLLFHQAYCNVCPSEYLRQAFQKMNCPKLVSIPNAIALDSYSFKKRKTLRPKVLWVRAFAELYNPLMAIAVLADLAKNYPEAELCMVGPDKDGSLEPVKNLAASLGLTVTFFSQLPKSAWVALSEDYDFFINTTHFDNMPVSVIEAMSLGLGVVSTNVGGMPFLIHDQEDGLLVQDNDALAMSEALQLLLKNASLFGEITEKARRKVALFHWEVVKKSWNDILQNPYL</sequence>
<evidence type="ECO:0000313" key="3">
    <source>
        <dbReference type="Proteomes" id="UP000182961"/>
    </source>
</evidence>
<dbReference type="CDD" id="cd03801">
    <property type="entry name" value="GT4_PimA-like"/>
    <property type="match status" value="1"/>
</dbReference>
<name>A0A1I4SI86_9FLAO</name>
<dbReference type="Proteomes" id="UP000182961">
    <property type="component" value="Unassembled WGS sequence"/>
</dbReference>
<dbReference type="PANTHER" id="PTHR12526">
    <property type="entry name" value="GLYCOSYLTRANSFERASE"/>
    <property type="match status" value="1"/>
</dbReference>
<accession>A0A1I4SI86</accession>
<gene>
    <name evidence="2" type="ORF">SAMN05444143_101840</name>
</gene>
<dbReference type="eggNOG" id="COG0438">
    <property type="taxonomic scope" value="Bacteria"/>
</dbReference>
<reference evidence="3" key="1">
    <citation type="submission" date="2016-10" db="EMBL/GenBank/DDBJ databases">
        <authorList>
            <person name="Varghese N."/>
            <person name="Submissions S."/>
        </authorList>
    </citation>
    <scope>NUCLEOTIDE SEQUENCE [LARGE SCALE GENOMIC DNA]</scope>
    <source>
        <strain evidence="3">DSM 4002</strain>
    </source>
</reference>
<dbReference type="RefSeq" id="WP_024981604.1">
    <property type="nucleotide sequence ID" value="NZ_CBCRUM010000007.1"/>
</dbReference>